<keyword evidence="3" id="KW-1185">Reference proteome</keyword>
<feature type="domain" description="DUF4266" evidence="1">
    <location>
        <begin position="22"/>
        <end position="71"/>
    </location>
</feature>
<proteinExistence type="predicted"/>
<dbReference type="OrthoDB" id="5574393at2"/>
<dbReference type="EMBL" id="FO203512">
    <property type="protein sequence ID" value="CCK77040.1"/>
    <property type="molecule type" value="Genomic_DNA"/>
</dbReference>
<dbReference type="Proteomes" id="UP000032749">
    <property type="component" value="Chromosome"/>
</dbReference>
<evidence type="ECO:0000259" key="1">
    <source>
        <dbReference type="Pfam" id="PF14086"/>
    </source>
</evidence>
<evidence type="ECO:0000313" key="3">
    <source>
        <dbReference type="Proteomes" id="UP000032749"/>
    </source>
</evidence>
<reference evidence="2 3" key="1">
    <citation type="journal article" date="2013" name="Nat. Commun.">
        <title>Genome sequence and functional genomic analysis of the oil-degrading bacterium Oleispira antarctica.</title>
        <authorList>
            <person name="Kube M."/>
            <person name="Chernikova T.N."/>
            <person name="Al-Ramahi Y."/>
            <person name="Beloqui A."/>
            <person name="Lopez-Cortez N."/>
            <person name="Guazzaroni M.E."/>
            <person name="Heipieper H.J."/>
            <person name="Klages S."/>
            <person name="Kotsyurbenko O.R."/>
            <person name="Langer I."/>
            <person name="Nechitaylo T.Y."/>
            <person name="Lunsdorf H."/>
            <person name="Fernandez M."/>
            <person name="Juarez S."/>
            <person name="Ciordia S."/>
            <person name="Singer A."/>
            <person name="Kagan O."/>
            <person name="Egorova O."/>
            <person name="Petit P.A."/>
            <person name="Stogios P."/>
            <person name="Kim Y."/>
            <person name="Tchigvintsev A."/>
            <person name="Flick R."/>
            <person name="Denaro R."/>
            <person name="Genovese M."/>
            <person name="Albar J.P."/>
            <person name="Reva O.N."/>
            <person name="Martinez-Gomariz M."/>
            <person name="Tran H."/>
            <person name="Ferrer M."/>
            <person name="Savchenko A."/>
            <person name="Yakunin A.F."/>
            <person name="Yakimov M.M."/>
            <person name="Golyshina O.V."/>
            <person name="Reinhardt R."/>
            <person name="Golyshin P.N."/>
        </authorList>
    </citation>
    <scope>NUCLEOTIDE SEQUENCE [LARGE SCALE GENOMIC DNA]</scope>
</reference>
<organism evidence="2 3">
    <name type="scientific">Oleispira antarctica RB-8</name>
    <dbReference type="NCBI Taxonomy" id="698738"/>
    <lineage>
        <taxon>Bacteria</taxon>
        <taxon>Pseudomonadati</taxon>
        <taxon>Pseudomonadota</taxon>
        <taxon>Gammaproteobacteria</taxon>
        <taxon>Oceanospirillales</taxon>
        <taxon>Oceanospirillaceae</taxon>
        <taxon>Oleispira</taxon>
    </lineage>
</organism>
<dbReference type="PATRIC" id="fig|698738.3.peg.2974"/>
<dbReference type="Pfam" id="PF14086">
    <property type="entry name" value="DUF4266"/>
    <property type="match status" value="1"/>
</dbReference>
<accession>R4YQ52</accession>
<evidence type="ECO:0000313" key="2">
    <source>
        <dbReference type="EMBL" id="CCK77040.1"/>
    </source>
</evidence>
<name>R4YQ52_OLEAN</name>
<sequence length="71" mass="7272">MNQIILLAVLTSCIFASGCSTVKPWQRGYLSKDIMTSAVDPLGSSLDNHIYFSKEGSSGGGQAAGGGCGCN</sequence>
<dbReference type="KEGG" id="oai:OLEAN_C28640"/>
<gene>
    <name evidence="2" type="ORF">OLEAN_C28640</name>
</gene>
<dbReference type="STRING" id="698738.OLEAN_C28640"/>
<dbReference type="HOGENOM" id="CLU_177704_0_1_6"/>
<dbReference type="AlphaFoldDB" id="R4YQ52"/>
<keyword evidence="2" id="KW-0449">Lipoprotein</keyword>
<protein>
    <submittedName>
        <fullName evidence="2">Putative lipoprotein</fullName>
    </submittedName>
</protein>
<dbReference type="InterPro" id="IPR025362">
    <property type="entry name" value="DUF4266"/>
</dbReference>